<comment type="caution">
    <text evidence="1">The sequence shown here is derived from an EMBL/GenBank/DDBJ whole genome shotgun (WGS) entry which is preliminary data.</text>
</comment>
<accession>A0A4Y2UAL5</accession>
<reference evidence="1 2" key="1">
    <citation type="journal article" date="2019" name="Sci. Rep.">
        <title>Orb-weaving spider Araneus ventricosus genome elucidates the spidroin gene catalogue.</title>
        <authorList>
            <person name="Kono N."/>
            <person name="Nakamura H."/>
            <person name="Ohtoshi R."/>
            <person name="Moran D.A.P."/>
            <person name="Shinohara A."/>
            <person name="Yoshida Y."/>
            <person name="Fujiwara M."/>
            <person name="Mori M."/>
            <person name="Tomita M."/>
            <person name="Arakawa K."/>
        </authorList>
    </citation>
    <scope>NUCLEOTIDE SEQUENCE [LARGE SCALE GENOMIC DNA]</scope>
</reference>
<evidence type="ECO:0000313" key="2">
    <source>
        <dbReference type="Proteomes" id="UP000499080"/>
    </source>
</evidence>
<name>A0A4Y2UAL5_ARAVE</name>
<gene>
    <name evidence="1" type="ORF">AVEN_192708_1</name>
</gene>
<dbReference type="AlphaFoldDB" id="A0A4Y2UAL5"/>
<sequence length="128" mass="14691">MGVKLDRAALLYGRLEGDKTAYMWHLKLDKKHHVCPELNKTSHIEAFRIETRLLKKAIARFYHGVYDKTIKPIMAFESIAIGRALRNWMCTAYQEFKTGCDAAASWRPELNVYPAFVTDKTAIMGVLN</sequence>
<dbReference type="EMBL" id="BGPR01035311">
    <property type="protein sequence ID" value="GBO10069.1"/>
    <property type="molecule type" value="Genomic_DNA"/>
</dbReference>
<dbReference type="Proteomes" id="UP000499080">
    <property type="component" value="Unassembled WGS sequence"/>
</dbReference>
<protein>
    <submittedName>
        <fullName evidence="1">Uncharacterized protein</fullName>
    </submittedName>
</protein>
<evidence type="ECO:0000313" key="1">
    <source>
        <dbReference type="EMBL" id="GBO10069.1"/>
    </source>
</evidence>
<organism evidence="1 2">
    <name type="scientific">Araneus ventricosus</name>
    <name type="common">Orbweaver spider</name>
    <name type="synonym">Epeira ventricosa</name>
    <dbReference type="NCBI Taxonomy" id="182803"/>
    <lineage>
        <taxon>Eukaryota</taxon>
        <taxon>Metazoa</taxon>
        <taxon>Ecdysozoa</taxon>
        <taxon>Arthropoda</taxon>
        <taxon>Chelicerata</taxon>
        <taxon>Arachnida</taxon>
        <taxon>Araneae</taxon>
        <taxon>Araneomorphae</taxon>
        <taxon>Entelegynae</taxon>
        <taxon>Araneoidea</taxon>
        <taxon>Araneidae</taxon>
        <taxon>Araneus</taxon>
    </lineage>
</organism>
<keyword evidence="2" id="KW-1185">Reference proteome</keyword>
<proteinExistence type="predicted"/>